<dbReference type="OrthoDB" id="430113at2759"/>
<dbReference type="Proteomes" id="UP000649617">
    <property type="component" value="Unassembled WGS sequence"/>
</dbReference>
<gene>
    <name evidence="1" type="primary">HET-E1</name>
    <name evidence="1" type="ORF">SPIL2461_LOCUS18183</name>
</gene>
<name>A0A812WCE8_SYMPI</name>
<sequence>YLKLVWRQLQCGKTRLWQRVQAIGAVFAVSKSHGRQREVWDGSTISAMAAKPPAPECLANPSCFVDLMFNPGHEVYMSKRDVHTCFDVLQAPVAIQQWFGRPPVTLHELAQTASVAVDDLQHFVQDSDGKPVGAHEQVFPASTVWPMGFSFSSCVAQAATLSCCREAGISEESFMSLDRPPPALGEACGVATDDTFFFHTDKLLGQQRLERLDAVMAEKGMPKNVSKDVTLEQEMKALGCLISAKTATVEPASEKLVPLFLAWLDVLTKGVASPRGVHRALGVHQWFCLLQRPLFSVFDQIYQFIRTEPAEVQVVMPESIRTEIAVGAFLMPLLGADLSRQFLPKLTASDAAPEFGFGVSYMSCSAAQATVVGFLAERRGDFIKFYLEPGEQEGKDRLGTPHTLPFSKKCFKVAVKARAQWKAHSGSLEAHGLLLALKWLLRSHKHFHHRLVVLVDAKAILGAASKGRTSAPGIRGVVRHIGSLLLATNSLLRLVYVPTEHNPADAPSRGKQVCGRHRIRKQISKRC</sequence>
<evidence type="ECO:0000313" key="1">
    <source>
        <dbReference type="EMBL" id="CAE7665217.1"/>
    </source>
</evidence>
<comment type="caution">
    <text evidence="1">The sequence shown here is derived from an EMBL/GenBank/DDBJ whole genome shotgun (WGS) entry which is preliminary data.</text>
</comment>
<protein>
    <submittedName>
        <fullName evidence="1">HET-E1 protein</fullName>
    </submittedName>
</protein>
<accession>A0A812WCE8</accession>
<proteinExistence type="predicted"/>
<keyword evidence="2" id="KW-1185">Reference proteome</keyword>
<dbReference type="EMBL" id="CAJNIZ010043643">
    <property type="protein sequence ID" value="CAE7665217.1"/>
    <property type="molecule type" value="Genomic_DNA"/>
</dbReference>
<dbReference type="AlphaFoldDB" id="A0A812WCE8"/>
<evidence type="ECO:0000313" key="2">
    <source>
        <dbReference type="Proteomes" id="UP000649617"/>
    </source>
</evidence>
<organism evidence="1 2">
    <name type="scientific">Symbiodinium pilosum</name>
    <name type="common">Dinoflagellate</name>
    <dbReference type="NCBI Taxonomy" id="2952"/>
    <lineage>
        <taxon>Eukaryota</taxon>
        <taxon>Sar</taxon>
        <taxon>Alveolata</taxon>
        <taxon>Dinophyceae</taxon>
        <taxon>Suessiales</taxon>
        <taxon>Symbiodiniaceae</taxon>
        <taxon>Symbiodinium</taxon>
    </lineage>
</organism>
<reference evidence="1" key="1">
    <citation type="submission" date="2021-02" db="EMBL/GenBank/DDBJ databases">
        <authorList>
            <person name="Dougan E. K."/>
            <person name="Rhodes N."/>
            <person name="Thang M."/>
            <person name="Chan C."/>
        </authorList>
    </citation>
    <scope>NUCLEOTIDE SEQUENCE</scope>
</reference>
<feature type="non-terminal residue" evidence="1">
    <location>
        <position position="1"/>
    </location>
</feature>